<feature type="domain" description="CheR-type methyltransferase" evidence="6">
    <location>
        <begin position="1"/>
        <end position="260"/>
    </location>
</feature>
<dbReference type="Proteomes" id="UP000677305">
    <property type="component" value="Chromosome"/>
</dbReference>
<reference evidence="7 8" key="1">
    <citation type="submission" date="2020-07" db="EMBL/GenBank/DDBJ databases">
        <title>Vallitalea guaymasensis genome.</title>
        <authorList>
            <person name="Postec A."/>
        </authorList>
    </citation>
    <scope>NUCLEOTIDE SEQUENCE [LARGE SCALE GENOMIC DNA]</scope>
    <source>
        <strain evidence="7 8">Ra1766G1</strain>
    </source>
</reference>
<keyword evidence="4" id="KW-0808">Transferase</keyword>
<dbReference type="InterPro" id="IPR022642">
    <property type="entry name" value="CheR_C"/>
</dbReference>
<dbReference type="Gene3D" id="3.40.50.150">
    <property type="entry name" value="Vaccinia Virus protein VP39"/>
    <property type="match status" value="1"/>
</dbReference>
<dbReference type="Pfam" id="PF03705">
    <property type="entry name" value="CheR_N"/>
    <property type="match status" value="1"/>
</dbReference>
<dbReference type="InterPro" id="IPR036804">
    <property type="entry name" value="CheR_N_sf"/>
</dbReference>
<evidence type="ECO:0000256" key="2">
    <source>
        <dbReference type="ARBA" id="ARBA00012534"/>
    </source>
</evidence>
<dbReference type="InterPro" id="IPR022641">
    <property type="entry name" value="CheR_N"/>
</dbReference>
<dbReference type="GO" id="GO:0032259">
    <property type="term" value="P:methylation"/>
    <property type="evidence" value="ECO:0007669"/>
    <property type="project" value="UniProtKB-KW"/>
</dbReference>
<dbReference type="InterPro" id="IPR029063">
    <property type="entry name" value="SAM-dependent_MTases_sf"/>
</dbReference>
<accession>A0A8J8MF45</accession>
<evidence type="ECO:0000256" key="3">
    <source>
        <dbReference type="ARBA" id="ARBA00022603"/>
    </source>
</evidence>
<keyword evidence="5" id="KW-0949">S-adenosyl-L-methionine</keyword>
<organism evidence="7 8">
    <name type="scientific">Vallitalea guaymasensis</name>
    <dbReference type="NCBI Taxonomy" id="1185412"/>
    <lineage>
        <taxon>Bacteria</taxon>
        <taxon>Bacillati</taxon>
        <taxon>Bacillota</taxon>
        <taxon>Clostridia</taxon>
        <taxon>Lachnospirales</taxon>
        <taxon>Vallitaleaceae</taxon>
        <taxon>Vallitalea</taxon>
    </lineage>
</organism>
<evidence type="ECO:0000259" key="6">
    <source>
        <dbReference type="PROSITE" id="PS50123"/>
    </source>
</evidence>
<sequence>MIENYEDFKDAVFRLSKIDLNAYKERQMKRRIDSLIRKNNADSYQEFVDILKKDKKIYEEFINYLTINVSEFYRNPTQWQVLERDILPYLIDKFSDNLKIWSAACSTGDEPYSLAMVLSKFIPLNKIKIVATDIDKQVLEKARMGLYKDKSLIGLPQEFKTKFFRQIGSSYQVTDDIKKCIEFKQLNLLKDNYPSNCDLIVCRNVLIYFTDEAKDGIYKKFNNAMKKDAILFVGSTEQIIQSATYKFTSLKSFFYKKIDEL</sequence>
<dbReference type="GO" id="GO:0008983">
    <property type="term" value="F:protein-glutamate O-methyltransferase activity"/>
    <property type="evidence" value="ECO:0007669"/>
    <property type="project" value="UniProtKB-EC"/>
</dbReference>
<dbReference type="RefSeq" id="WP_113674890.1">
    <property type="nucleotide sequence ID" value="NZ_CP058561.1"/>
</dbReference>
<dbReference type="InterPro" id="IPR050903">
    <property type="entry name" value="Bact_Chemotaxis_MeTrfase"/>
</dbReference>
<dbReference type="PRINTS" id="PR00996">
    <property type="entry name" value="CHERMTFRASE"/>
</dbReference>
<keyword evidence="3" id="KW-0489">Methyltransferase</keyword>
<evidence type="ECO:0000256" key="4">
    <source>
        <dbReference type="ARBA" id="ARBA00022679"/>
    </source>
</evidence>
<dbReference type="Gene3D" id="1.10.155.10">
    <property type="entry name" value="Chemotaxis receptor methyltransferase CheR, N-terminal domain"/>
    <property type="match status" value="1"/>
</dbReference>
<dbReference type="EC" id="2.1.1.80" evidence="2"/>
<protein>
    <recommendedName>
        <fullName evidence="2">protein-glutamate O-methyltransferase</fullName>
        <ecNumber evidence="2">2.1.1.80</ecNumber>
    </recommendedName>
</protein>
<evidence type="ECO:0000313" key="7">
    <source>
        <dbReference type="EMBL" id="QUH31771.1"/>
    </source>
</evidence>
<keyword evidence="8" id="KW-1185">Reference proteome</keyword>
<proteinExistence type="predicted"/>
<evidence type="ECO:0000313" key="8">
    <source>
        <dbReference type="Proteomes" id="UP000677305"/>
    </source>
</evidence>
<dbReference type="InterPro" id="IPR000780">
    <property type="entry name" value="CheR_MeTrfase"/>
</dbReference>
<dbReference type="SUPFAM" id="SSF47757">
    <property type="entry name" value="Chemotaxis receptor methyltransferase CheR, N-terminal domain"/>
    <property type="match status" value="1"/>
</dbReference>
<dbReference type="SUPFAM" id="SSF53335">
    <property type="entry name" value="S-adenosyl-L-methionine-dependent methyltransferases"/>
    <property type="match status" value="1"/>
</dbReference>
<dbReference type="PANTHER" id="PTHR24422">
    <property type="entry name" value="CHEMOTAXIS PROTEIN METHYLTRANSFERASE"/>
    <property type="match status" value="1"/>
</dbReference>
<dbReference type="SMART" id="SM00138">
    <property type="entry name" value="MeTrc"/>
    <property type="match status" value="1"/>
</dbReference>
<dbReference type="AlphaFoldDB" id="A0A8J8MF45"/>
<comment type="catalytic activity">
    <reaction evidence="1">
        <text>L-glutamyl-[protein] + S-adenosyl-L-methionine = [protein]-L-glutamate 5-O-methyl ester + S-adenosyl-L-homocysteine</text>
        <dbReference type="Rhea" id="RHEA:24452"/>
        <dbReference type="Rhea" id="RHEA-COMP:10208"/>
        <dbReference type="Rhea" id="RHEA-COMP:10311"/>
        <dbReference type="ChEBI" id="CHEBI:29973"/>
        <dbReference type="ChEBI" id="CHEBI:57856"/>
        <dbReference type="ChEBI" id="CHEBI:59789"/>
        <dbReference type="ChEBI" id="CHEBI:82795"/>
        <dbReference type="EC" id="2.1.1.80"/>
    </reaction>
</comment>
<dbReference type="OrthoDB" id="9816309at2"/>
<evidence type="ECO:0000256" key="1">
    <source>
        <dbReference type="ARBA" id="ARBA00001541"/>
    </source>
</evidence>
<dbReference type="EMBL" id="CP058561">
    <property type="protein sequence ID" value="QUH31771.1"/>
    <property type="molecule type" value="Genomic_DNA"/>
</dbReference>
<dbReference type="KEGG" id="vgu:HYG85_23690"/>
<evidence type="ECO:0000256" key="5">
    <source>
        <dbReference type="ARBA" id="ARBA00022691"/>
    </source>
</evidence>
<dbReference type="PROSITE" id="PS50123">
    <property type="entry name" value="CHER"/>
    <property type="match status" value="1"/>
</dbReference>
<gene>
    <name evidence="7" type="ORF">HYG85_23690</name>
</gene>
<dbReference type="Pfam" id="PF01739">
    <property type="entry name" value="CheR"/>
    <property type="match status" value="1"/>
</dbReference>
<dbReference type="PANTHER" id="PTHR24422:SF19">
    <property type="entry name" value="CHEMOTAXIS PROTEIN METHYLTRANSFERASE"/>
    <property type="match status" value="1"/>
</dbReference>
<name>A0A8J8MF45_9FIRM</name>